<dbReference type="InterPro" id="IPR041605">
    <property type="entry name" value="Exo_C"/>
</dbReference>
<proteinExistence type="predicted"/>
<dbReference type="Pfam" id="PF01612">
    <property type="entry name" value="DNA_pol_A_exo1"/>
    <property type="match status" value="1"/>
</dbReference>
<dbReference type="PROSITE" id="PS50967">
    <property type="entry name" value="HRDC"/>
    <property type="match status" value="1"/>
</dbReference>
<organism evidence="2 3">
    <name type="scientific">Schaalia naturae</name>
    <dbReference type="NCBI Taxonomy" id="635203"/>
    <lineage>
        <taxon>Bacteria</taxon>
        <taxon>Bacillati</taxon>
        <taxon>Actinomycetota</taxon>
        <taxon>Actinomycetes</taxon>
        <taxon>Actinomycetales</taxon>
        <taxon>Actinomycetaceae</taxon>
        <taxon>Schaalia</taxon>
    </lineage>
</organism>
<dbReference type="EMBL" id="JBHTEF010000001">
    <property type="protein sequence ID" value="MFC7580333.1"/>
    <property type="molecule type" value="Genomic_DNA"/>
</dbReference>
<dbReference type="SMART" id="SM00474">
    <property type="entry name" value="35EXOc"/>
    <property type="match status" value="1"/>
</dbReference>
<dbReference type="Pfam" id="PF18305">
    <property type="entry name" value="DNA_pol_A_exoN"/>
    <property type="match status" value="1"/>
</dbReference>
<dbReference type="InterPro" id="IPR012337">
    <property type="entry name" value="RNaseH-like_sf"/>
</dbReference>
<dbReference type="SMART" id="SM00341">
    <property type="entry name" value="HRDC"/>
    <property type="match status" value="1"/>
</dbReference>
<dbReference type="InterPro" id="IPR036397">
    <property type="entry name" value="RNaseH_sf"/>
</dbReference>
<dbReference type="InterPro" id="IPR002121">
    <property type="entry name" value="HRDC_dom"/>
</dbReference>
<dbReference type="SUPFAM" id="SSF47819">
    <property type="entry name" value="HRDC-like"/>
    <property type="match status" value="1"/>
</dbReference>
<gene>
    <name evidence="2" type="ORF">ACFQWG_03720</name>
</gene>
<accession>A0ABW2SL92</accession>
<dbReference type="PANTHER" id="PTHR47649:SF1">
    <property type="entry name" value="RIBONUCLEASE D"/>
    <property type="match status" value="1"/>
</dbReference>
<reference evidence="3" key="1">
    <citation type="journal article" date="2019" name="Int. J. Syst. Evol. Microbiol.">
        <title>The Global Catalogue of Microorganisms (GCM) 10K type strain sequencing project: providing services to taxonomists for standard genome sequencing and annotation.</title>
        <authorList>
            <consortium name="The Broad Institute Genomics Platform"/>
            <consortium name="The Broad Institute Genome Sequencing Center for Infectious Disease"/>
            <person name="Wu L."/>
            <person name="Ma J."/>
        </authorList>
    </citation>
    <scope>NUCLEOTIDE SEQUENCE [LARGE SCALE GENOMIC DNA]</scope>
    <source>
        <strain evidence="3">CCUG 56698</strain>
    </source>
</reference>
<dbReference type="PANTHER" id="PTHR47649">
    <property type="entry name" value="RIBONUCLEASE D"/>
    <property type="match status" value="1"/>
</dbReference>
<comment type="caution">
    <text evidence="2">The sequence shown here is derived from an EMBL/GenBank/DDBJ whole genome shotgun (WGS) entry which is preliminary data.</text>
</comment>
<evidence type="ECO:0000313" key="2">
    <source>
        <dbReference type="EMBL" id="MFC7580333.1"/>
    </source>
</evidence>
<dbReference type="SUPFAM" id="SSF53098">
    <property type="entry name" value="Ribonuclease H-like"/>
    <property type="match status" value="1"/>
</dbReference>
<dbReference type="Pfam" id="PF00570">
    <property type="entry name" value="HRDC"/>
    <property type="match status" value="1"/>
</dbReference>
<dbReference type="Gene3D" id="3.30.420.10">
    <property type="entry name" value="Ribonuclease H-like superfamily/Ribonuclease H"/>
    <property type="match status" value="1"/>
</dbReference>
<evidence type="ECO:0000313" key="3">
    <source>
        <dbReference type="Proteomes" id="UP001596527"/>
    </source>
</evidence>
<dbReference type="InterPro" id="IPR002562">
    <property type="entry name" value="3'-5'_exonuclease_dom"/>
</dbReference>
<protein>
    <submittedName>
        <fullName evidence="2">HRDC domain-containing protein</fullName>
    </submittedName>
</protein>
<dbReference type="Gene3D" id="1.10.150.80">
    <property type="entry name" value="HRDC domain"/>
    <property type="match status" value="2"/>
</dbReference>
<sequence length="414" mass="46017">MRIDNRLGLPRGDTEDPVLIAEPRGGVPGVVDRPEDLREAAGALARSSQPVALDVERAQGFRYGADPYLVQIRREDVGTFLIDTQALPDLSCLRPISDAVWILHDAAQDLPNLAQTGLHPRELFDTEVAARLLGLERFGLAAVSQQILGLDLAKDHQASDWSVRPLPPDWLRYAALDVELLTELYHRMSRRLEGLGRWEWALEEFAHVASRPTPPPRPDRWRSVPGAGKIRTRRGLAVLRELWEAREAIARDIDLSPGRLVRNAALVRAAQQPPSNRRELLSISEFRSPRTRPYTDAWLRAIRRATLLNDTDLPPRHADHQPGSIPDARHWARLDPDAHDRLQAVRAATAQVAGSLGISPDVVLEPRDQRFLAWAPLDPALPASEAVAERLGECGARPWQAALMSLPLAEALSD</sequence>
<dbReference type="InterPro" id="IPR044876">
    <property type="entry name" value="HRDC_dom_sf"/>
</dbReference>
<dbReference type="InterPro" id="IPR010997">
    <property type="entry name" value="HRDC-like_sf"/>
</dbReference>
<dbReference type="RefSeq" id="WP_380972232.1">
    <property type="nucleotide sequence ID" value="NZ_JBHTEF010000001.1"/>
</dbReference>
<dbReference type="Proteomes" id="UP001596527">
    <property type="component" value="Unassembled WGS sequence"/>
</dbReference>
<name>A0ABW2SL92_9ACTO</name>
<keyword evidence="3" id="KW-1185">Reference proteome</keyword>
<dbReference type="InterPro" id="IPR051086">
    <property type="entry name" value="RNase_D-like"/>
</dbReference>
<evidence type="ECO:0000259" key="1">
    <source>
        <dbReference type="PROSITE" id="PS50967"/>
    </source>
</evidence>
<dbReference type="CDD" id="cd06142">
    <property type="entry name" value="RNaseD_exo"/>
    <property type="match status" value="1"/>
</dbReference>
<feature type="domain" description="HRDC" evidence="1">
    <location>
        <begin position="232"/>
        <end position="312"/>
    </location>
</feature>